<dbReference type="STRING" id="1802389.A3C17_04720"/>
<dbReference type="Pfam" id="PF18884">
    <property type="entry name" value="TSP3_bac"/>
    <property type="match status" value="1"/>
</dbReference>
<evidence type="ECO:0000256" key="1">
    <source>
        <dbReference type="ARBA" id="ARBA00004613"/>
    </source>
</evidence>
<keyword evidence="5" id="KW-0812">Transmembrane</keyword>
<evidence type="ECO:0000256" key="5">
    <source>
        <dbReference type="SAM" id="Phobius"/>
    </source>
</evidence>
<dbReference type="EMBL" id="MGDX01000022">
    <property type="protein sequence ID" value="OGL70847.1"/>
    <property type="molecule type" value="Genomic_DNA"/>
</dbReference>
<dbReference type="Proteomes" id="UP000177097">
    <property type="component" value="Unassembled WGS sequence"/>
</dbReference>
<organism evidence="6 7">
    <name type="scientific">Candidatus Uhrbacteria bacterium RIFCSPHIGHO2_02_FULL_53_13</name>
    <dbReference type="NCBI Taxonomy" id="1802389"/>
    <lineage>
        <taxon>Bacteria</taxon>
        <taxon>Candidatus Uhriibacteriota</taxon>
    </lineage>
</organism>
<name>A0A1F7TZI1_9BACT</name>
<comment type="caution">
    <text evidence="6">The sequence shown here is derived from an EMBL/GenBank/DDBJ whole genome shotgun (WGS) entry which is preliminary data.</text>
</comment>
<protein>
    <submittedName>
        <fullName evidence="6">Uncharacterized protein</fullName>
    </submittedName>
</protein>
<evidence type="ECO:0000313" key="7">
    <source>
        <dbReference type="Proteomes" id="UP000177097"/>
    </source>
</evidence>
<keyword evidence="4" id="KW-0106">Calcium</keyword>
<evidence type="ECO:0000256" key="3">
    <source>
        <dbReference type="ARBA" id="ARBA00022729"/>
    </source>
</evidence>
<feature type="transmembrane region" description="Helical" evidence="5">
    <location>
        <begin position="21"/>
        <end position="42"/>
    </location>
</feature>
<gene>
    <name evidence="6" type="ORF">A3C17_04720</name>
</gene>
<sequence>MAQMTDKTRQRWLSMAGDQKIGFVLFSVIGIAGLILSFIFLLQQMKAPFVVDYDGEAFLTSSERELKDIEAQQNSDTDDDGLSDYDEQNVYRTSAFLADSDGDGFRDGEEVVSGNNPNCPAGQACEREADAGFNSPLRAADVSDEIPFEDVGFGGAIETQADLEAYLSALTTDQIRTALVQSGVDEATVRDLSDEELRTLFDNALKELDESGTLEEILSE</sequence>
<comment type="subcellular location">
    <subcellularLocation>
        <location evidence="1">Secreted</location>
    </subcellularLocation>
</comment>
<dbReference type="AlphaFoldDB" id="A0A1F7TZI1"/>
<evidence type="ECO:0000256" key="2">
    <source>
        <dbReference type="ARBA" id="ARBA00022525"/>
    </source>
</evidence>
<proteinExistence type="predicted"/>
<dbReference type="InterPro" id="IPR059100">
    <property type="entry name" value="TSP3_bac"/>
</dbReference>
<keyword evidence="3" id="KW-0732">Signal</keyword>
<evidence type="ECO:0000256" key="4">
    <source>
        <dbReference type="ARBA" id="ARBA00022837"/>
    </source>
</evidence>
<keyword evidence="5" id="KW-1133">Transmembrane helix</keyword>
<keyword evidence="5" id="KW-0472">Membrane</keyword>
<accession>A0A1F7TZI1</accession>
<evidence type="ECO:0000313" key="6">
    <source>
        <dbReference type="EMBL" id="OGL70847.1"/>
    </source>
</evidence>
<keyword evidence="2" id="KW-0964">Secreted</keyword>
<reference evidence="6 7" key="1">
    <citation type="journal article" date="2016" name="Nat. Commun.">
        <title>Thousands of microbial genomes shed light on interconnected biogeochemical processes in an aquifer system.</title>
        <authorList>
            <person name="Anantharaman K."/>
            <person name="Brown C.T."/>
            <person name="Hug L.A."/>
            <person name="Sharon I."/>
            <person name="Castelle C.J."/>
            <person name="Probst A.J."/>
            <person name="Thomas B.C."/>
            <person name="Singh A."/>
            <person name="Wilkins M.J."/>
            <person name="Karaoz U."/>
            <person name="Brodie E.L."/>
            <person name="Williams K.H."/>
            <person name="Hubbard S.S."/>
            <person name="Banfield J.F."/>
        </authorList>
    </citation>
    <scope>NUCLEOTIDE SEQUENCE [LARGE SCALE GENOMIC DNA]</scope>
</reference>